<dbReference type="InterPro" id="IPR036365">
    <property type="entry name" value="PGBD-like_sf"/>
</dbReference>
<keyword evidence="3" id="KW-0378">Hydrolase</keyword>
<dbReference type="Gene3D" id="1.10.101.10">
    <property type="entry name" value="PGBD-like superfamily/PGBD"/>
    <property type="match status" value="1"/>
</dbReference>
<evidence type="ECO:0000259" key="2">
    <source>
        <dbReference type="Pfam" id="PF01471"/>
    </source>
</evidence>
<reference evidence="4" key="1">
    <citation type="journal article" date="2008" name="J. Bacteriol.">
        <title>Genome sequence of the fish pathogen Renibacterium salmoninarum suggests reductive evolution away from an environmental Arthrobacter ancestor.</title>
        <authorList>
            <person name="Wiens G.D."/>
            <person name="Rockey D.D."/>
            <person name="Wu Z."/>
            <person name="Chang J."/>
            <person name="Levy R."/>
            <person name="Crane S."/>
            <person name="Chen D.S."/>
            <person name="Capri G.R."/>
            <person name="Burnett J.R."/>
            <person name="Sudheesh P.S."/>
            <person name="Schipma M.J."/>
            <person name="Burd H."/>
            <person name="Bhattacharyya A."/>
            <person name="Rhodes L.D."/>
            <person name="Kaul R."/>
            <person name="Strom M.S."/>
        </authorList>
    </citation>
    <scope>NUCLEOTIDE SEQUENCE [LARGE SCALE GENOMIC DNA]</scope>
    <source>
        <strain evidence="4">ATCC 33209 / DSM 20767 / JCM 11484 / NBRC 15589 / NCIMB 2235</strain>
    </source>
</reference>
<evidence type="ECO:0000313" key="3">
    <source>
        <dbReference type="EMBL" id="ABY22605.1"/>
    </source>
</evidence>
<dbReference type="STRING" id="288705.RSal33209_0862"/>
<keyword evidence="1" id="KW-1133">Transmembrane helix</keyword>
<feature type="transmembrane region" description="Helical" evidence="1">
    <location>
        <begin position="174"/>
        <end position="195"/>
    </location>
</feature>
<dbReference type="SUPFAM" id="SSF47090">
    <property type="entry name" value="PGBD-like"/>
    <property type="match status" value="1"/>
</dbReference>
<dbReference type="InterPro" id="IPR036366">
    <property type="entry name" value="PGBDSf"/>
</dbReference>
<sequence length="196" mass="19824">MASIEPALALCLPSLGVEVIAPLITSHSQGAIVFSSLRFHPRILTFFLAFLIAVPTVGLLPGLPSASAAPAAVSSLYDSSCPNLIEKGQNSGCVTRLQQLLNNNGAKRTVDGGFGDGTFTAVKSYQSAHGLSADGIVGPNTKGALEGGPAPSDSAFLARSLITQIKQCRAKRSAVGAAAPFLIAGAVGAVLSQGLP</sequence>
<feature type="transmembrane region" description="Helical" evidence="1">
    <location>
        <begin position="43"/>
        <end position="63"/>
    </location>
</feature>
<dbReference type="KEGG" id="rsa:RSal33209_0862"/>
<keyword evidence="4" id="KW-1185">Reference proteome</keyword>
<organism evidence="3 4">
    <name type="scientific">Renibacterium salmoninarum (strain ATCC 33209 / DSM 20767 / JCM 11484 / NBRC 15589 / NCIMB 2235)</name>
    <dbReference type="NCBI Taxonomy" id="288705"/>
    <lineage>
        <taxon>Bacteria</taxon>
        <taxon>Bacillati</taxon>
        <taxon>Actinomycetota</taxon>
        <taxon>Actinomycetes</taxon>
        <taxon>Micrococcales</taxon>
        <taxon>Micrococcaceae</taxon>
        <taxon>Renibacterium</taxon>
    </lineage>
</organism>
<dbReference type="eggNOG" id="COG3409">
    <property type="taxonomic scope" value="Bacteria"/>
</dbReference>
<dbReference type="EMBL" id="CP000910">
    <property type="protein sequence ID" value="ABY22605.1"/>
    <property type="molecule type" value="Genomic_DNA"/>
</dbReference>
<keyword evidence="1" id="KW-0472">Membrane</keyword>
<dbReference type="Proteomes" id="UP000002007">
    <property type="component" value="Chromosome"/>
</dbReference>
<evidence type="ECO:0000256" key="1">
    <source>
        <dbReference type="SAM" id="Phobius"/>
    </source>
</evidence>
<accession>A9WQF5</accession>
<dbReference type="HOGENOM" id="CLU_1389233_0_0_11"/>
<feature type="domain" description="Peptidoglycan binding-like" evidence="2">
    <location>
        <begin position="94"/>
        <end position="145"/>
    </location>
</feature>
<evidence type="ECO:0000313" key="4">
    <source>
        <dbReference type="Proteomes" id="UP000002007"/>
    </source>
</evidence>
<gene>
    <name evidence="3" type="ordered locus">RSal33209_0862</name>
</gene>
<name>A9WQF5_RENSM</name>
<protein>
    <submittedName>
        <fullName evidence="3">Cell wall hydrolase</fullName>
    </submittedName>
</protein>
<dbReference type="InterPro" id="IPR002477">
    <property type="entry name" value="Peptidoglycan-bd-like"/>
</dbReference>
<dbReference type="Pfam" id="PF01471">
    <property type="entry name" value="PG_binding_1"/>
    <property type="match status" value="1"/>
</dbReference>
<proteinExistence type="predicted"/>
<dbReference type="GO" id="GO:0016787">
    <property type="term" value="F:hydrolase activity"/>
    <property type="evidence" value="ECO:0007669"/>
    <property type="project" value="UniProtKB-KW"/>
</dbReference>
<dbReference type="AlphaFoldDB" id="A9WQF5"/>
<keyword evidence="1" id="KW-0812">Transmembrane</keyword>